<feature type="binding site" evidence="8">
    <location>
        <position position="48"/>
    </location>
    <ligand>
        <name>GTP</name>
        <dbReference type="ChEBI" id="CHEBI:37565"/>
    </ligand>
</feature>
<keyword evidence="10" id="KW-0548">Nucleotidyltransferase</keyword>
<feature type="binding site" evidence="8">
    <location>
        <position position="66"/>
    </location>
    <ligand>
        <name>GTP</name>
        <dbReference type="ChEBI" id="CHEBI:37565"/>
    </ligand>
</feature>
<proteinExistence type="inferred from homology"/>
<evidence type="ECO:0000313" key="10">
    <source>
        <dbReference type="EMBL" id="MDQ0436450.1"/>
    </source>
</evidence>
<reference evidence="10 11" key="1">
    <citation type="submission" date="2023-07" db="EMBL/GenBank/DDBJ databases">
        <title>Genomic Encyclopedia of Type Strains, Phase IV (KMG-IV): sequencing the most valuable type-strain genomes for metagenomic binning, comparative biology and taxonomic classification.</title>
        <authorList>
            <person name="Goeker M."/>
        </authorList>
    </citation>
    <scope>NUCLEOTIDE SEQUENCE [LARGE SCALE GENOMIC DNA]</scope>
    <source>
        <strain evidence="10 11">B6-8</strain>
    </source>
</reference>
<dbReference type="HAMAP" id="MF_00316">
    <property type="entry name" value="MobA"/>
    <property type="match status" value="1"/>
</dbReference>
<comment type="similarity">
    <text evidence="8">Belongs to the MobA family.</text>
</comment>
<evidence type="ECO:0000256" key="2">
    <source>
        <dbReference type="ARBA" id="ARBA00022679"/>
    </source>
</evidence>
<name>A0ABU0H3U3_9HYPH</name>
<keyword evidence="2 8" id="KW-0808">Transferase</keyword>
<protein>
    <recommendedName>
        <fullName evidence="8">Molybdenum cofactor guanylyltransferase</fullName>
        <shortName evidence="8">MoCo guanylyltransferase</shortName>
        <ecNumber evidence="8">2.7.7.77</ecNumber>
    </recommendedName>
    <alternativeName>
        <fullName evidence="8">GTP:molybdopterin guanylyltransferase</fullName>
    </alternativeName>
    <alternativeName>
        <fullName evidence="8">Mo-MPT guanylyltransferase</fullName>
    </alternativeName>
    <alternativeName>
        <fullName evidence="8">Molybdopterin guanylyltransferase</fullName>
    </alternativeName>
    <alternativeName>
        <fullName evidence="8">Molybdopterin-guanine dinucleotide synthase</fullName>
        <shortName evidence="8">MGD synthase</shortName>
    </alternativeName>
</protein>
<dbReference type="EMBL" id="JAUSVO010000001">
    <property type="protein sequence ID" value="MDQ0436450.1"/>
    <property type="molecule type" value="Genomic_DNA"/>
</dbReference>
<dbReference type="Gene3D" id="3.90.550.10">
    <property type="entry name" value="Spore Coat Polysaccharide Biosynthesis Protein SpsA, Chain A"/>
    <property type="match status" value="1"/>
</dbReference>
<keyword evidence="5 8" id="KW-0460">Magnesium</keyword>
<evidence type="ECO:0000313" key="11">
    <source>
        <dbReference type="Proteomes" id="UP001241603"/>
    </source>
</evidence>
<sequence>MTIAGLVLAGGTSRRMGHEKAFAPLAGATMVDHIVRRFAPQVGPLAINANGDPSRFAKFGLPILADDRPDTGPLAGLLAGMRWAETLPTRPAFIATVPIDTPFIPEDLVRALDMARGGLPMIAIAASGDRDHPVVGLWPLTLADRLAEWRQTAKSQGVRGFLSAQGFTVVQFATDAPDFDPFFNVNSPDQLAEAEMRAADKNRS</sequence>
<evidence type="ECO:0000256" key="3">
    <source>
        <dbReference type="ARBA" id="ARBA00022723"/>
    </source>
</evidence>
<dbReference type="Proteomes" id="UP001241603">
    <property type="component" value="Unassembled WGS sequence"/>
</dbReference>
<dbReference type="GO" id="GO:0061603">
    <property type="term" value="F:molybdenum cofactor guanylyltransferase activity"/>
    <property type="evidence" value="ECO:0007669"/>
    <property type="project" value="UniProtKB-EC"/>
</dbReference>
<evidence type="ECO:0000256" key="4">
    <source>
        <dbReference type="ARBA" id="ARBA00022741"/>
    </source>
</evidence>
<organism evidence="10 11">
    <name type="scientific">Kaistia dalseonensis</name>
    <dbReference type="NCBI Taxonomy" id="410840"/>
    <lineage>
        <taxon>Bacteria</taxon>
        <taxon>Pseudomonadati</taxon>
        <taxon>Pseudomonadota</taxon>
        <taxon>Alphaproteobacteria</taxon>
        <taxon>Hyphomicrobiales</taxon>
        <taxon>Kaistiaceae</taxon>
        <taxon>Kaistia</taxon>
    </lineage>
</organism>
<evidence type="ECO:0000256" key="1">
    <source>
        <dbReference type="ARBA" id="ARBA00022490"/>
    </source>
</evidence>
<feature type="binding site" evidence="8">
    <location>
        <begin position="8"/>
        <end position="10"/>
    </location>
    <ligand>
        <name>GTP</name>
        <dbReference type="ChEBI" id="CHEBI:37565"/>
    </ligand>
</feature>
<evidence type="ECO:0000256" key="7">
    <source>
        <dbReference type="ARBA" id="ARBA00023150"/>
    </source>
</evidence>
<dbReference type="InterPro" id="IPR013482">
    <property type="entry name" value="Molybde_CF_guanTrfase"/>
</dbReference>
<comment type="caution">
    <text evidence="10">The sequence shown here is derived from an EMBL/GenBank/DDBJ whole genome shotgun (WGS) entry which is preliminary data.</text>
</comment>
<comment type="subcellular location">
    <subcellularLocation>
        <location evidence="8">Cytoplasm</location>
    </subcellularLocation>
</comment>
<dbReference type="NCBIfam" id="TIGR02665">
    <property type="entry name" value="molyb_mobA"/>
    <property type="match status" value="1"/>
</dbReference>
<keyword evidence="11" id="KW-1185">Reference proteome</keyword>
<feature type="binding site" evidence="8">
    <location>
        <position position="20"/>
    </location>
    <ligand>
        <name>GTP</name>
        <dbReference type="ChEBI" id="CHEBI:37565"/>
    </ligand>
</feature>
<dbReference type="RefSeq" id="WP_266347362.1">
    <property type="nucleotide sequence ID" value="NZ_JAPKNG010000001.1"/>
</dbReference>
<feature type="domain" description="MobA-like NTP transferase" evidence="9">
    <location>
        <begin position="5"/>
        <end position="164"/>
    </location>
</feature>
<dbReference type="CDD" id="cd02503">
    <property type="entry name" value="MobA"/>
    <property type="match status" value="1"/>
</dbReference>
<dbReference type="Pfam" id="PF12804">
    <property type="entry name" value="NTP_transf_3"/>
    <property type="match status" value="1"/>
</dbReference>
<evidence type="ECO:0000259" key="9">
    <source>
        <dbReference type="Pfam" id="PF12804"/>
    </source>
</evidence>
<feature type="binding site" evidence="8">
    <location>
        <position position="100"/>
    </location>
    <ligand>
        <name>GTP</name>
        <dbReference type="ChEBI" id="CHEBI:37565"/>
    </ligand>
</feature>
<comment type="function">
    <text evidence="8">Transfers a GMP moiety from GTP to Mo-molybdopterin (Mo-MPT) cofactor (Moco or molybdenum cofactor) to form Mo-molybdopterin guanine dinucleotide (Mo-MGD) cofactor.</text>
</comment>
<comment type="subunit">
    <text evidence="8">Monomer.</text>
</comment>
<accession>A0ABU0H3U3</accession>
<keyword evidence="1 8" id="KW-0963">Cytoplasm</keyword>
<dbReference type="SUPFAM" id="SSF53448">
    <property type="entry name" value="Nucleotide-diphospho-sugar transferases"/>
    <property type="match status" value="1"/>
</dbReference>
<keyword evidence="4 8" id="KW-0547">Nucleotide-binding</keyword>
<keyword evidence="6 8" id="KW-0342">GTP-binding</keyword>
<keyword evidence="7 8" id="KW-0501">Molybdenum cofactor biosynthesis</keyword>
<gene>
    <name evidence="8" type="primary">mobA</name>
    <name evidence="10" type="ORF">QO014_000820</name>
</gene>
<dbReference type="EC" id="2.7.7.77" evidence="8"/>
<evidence type="ECO:0000256" key="8">
    <source>
        <dbReference type="HAMAP-Rule" id="MF_00316"/>
    </source>
</evidence>
<comment type="domain">
    <text evidence="8">The N-terminal domain determines nucleotide recognition and specific binding, while the C-terminal domain determines the specific binding to the target protein.</text>
</comment>
<dbReference type="PANTHER" id="PTHR19136">
    <property type="entry name" value="MOLYBDENUM COFACTOR GUANYLYLTRANSFERASE"/>
    <property type="match status" value="1"/>
</dbReference>
<dbReference type="PANTHER" id="PTHR19136:SF81">
    <property type="entry name" value="MOLYBDENUM COFACTOR GUANYLYLTRANSFERASE"/>
    <property type="match status" value="1"/>
</dbReference>
<dbReference type="InterPro" id="IPR029044">
    <property type="entry name" value="Nucleotide-diphossugar_trans"/>
</dbReference>
<evidence type="ECO:0000256" key="6">
    <source>
        <dbReference type="ARBA" id="ARBA00023134"/>
    </source>
</evidence>
<comment type="catalytic activity">
    <reaction evidence="8">
        <text>Mo-molybdopterin + GTP + H(+) = Mo-molybdopterin guanine dinucleotide + diphosphate</text>
        <dbReference type="Rhea" id="RHEA:34243"/>
        <dbReference type="ChEBI" id="CHEBI:15378"/>
        <dbReference type="ChEBI" id="CHEBI:33019"/>
        <dbReference type="ChEBI" id="CHEBI:37565"/>
        <dbReference type="ChEBI" id="CHEBI:71302"/>
        <dbReference type="ChEBI" id="CHEBI:71310"/>
        <dbReference type="EC" id="2.7.7.77"/>
    </reaction>
</comment>
<keyword evidence="3 8" id="KW-0479">Metal-binding</keyword>
<feature type="binding site" evidence="8">
    <location>
        <position position="100"/>
    </location>
    <ligand>
        <name>Mg(2+)</name>
        <dbReference type="ChEBI" id="CHEBI:18420"/>
    </ligand>
</feature>
<evidence type="ECO:0000256" key="5">
    <source>
        <dbReference type="ARBA" id="ARBA00022842"/>
    </source>
</evidence>
<comment type="cofactor">
    <cofactor evidence="8">
        <name>Mg(2+)</name>
        <dbReference type="ChEBI" id="CHEBI:18420"/>
    </cofactor>
</comment>
<dbReference type="InterPro" id="IPR025877">
    <property type="entry name" value="MobA-like_NTP_Trfase"/>
</dbReference>